<dbReference type="GO" id="GO:0016020">
    <property type="term" value="C:membrane"/>
    <property type="evidence" value="ECO:0007669"/>
    <property type="project" value="UniProtKB-SubCell"/>
</dbReference>
<dbReference type="RefSeq" id="WP_044962940.1">
    <property type="nucleotide sequence ID" value="NZ_DBFYTC010000255.1"/>
</dbReference>
<dbReference type="EMBL" id="MCGI01000004">
    <property type="protein sequence ID" value="ODM09509.1"/>
    <property type="molecule type" value="Genomic_DNA"/>
</dbReference>
<evidence type="ECO:0000256" key="3">
    <source>
        <dbReference type="ARBA" id="ARBA00022989"/>
    </source>
</evidence>
<feature type="transmembrane region" description="Helical" evidence="5">
    <location>
        <begin position="174"/>
        <end position="197"/>
    </location>
</feature>
<evidence type="ECO:0000256" key="5">
    <source>
        <dbReference type="SAM" id="Phobius"/>
    </source>
</evidence>
<feature type="transmembrane region" description="Helical" evidence="5">
    <location>
        <begin position="147"/>
        <end position="167"/>
    </location>
</feature>
<feature type="transmembrane region" description="Helical" evidence="5">
    <location>
        <begin position="203"/>
        <end position="223"/>
    </location>
</feature>
<dbReference type="PATRIC" id="fig|1432052.3.peg.4300"/>
<feature type="transmembrane region" description="Helical" evidence="5">
    <location>
        <begin position="62"/>
        <end position="89"/>
    </location>
</feature>
<evidence type="ECO:0000313" key="6">
    <source>
        <dbReference type="EMBL" id="ODM09509.1"/>
    </source>
</evidence>
<keyword evidence="4 5" id="KW-0472">Membrane</keyword>
<dbReference type="GeneID" id="93301844"/>
<sequence length="303" mass="35108">MGSSFSTKFERKFGKYAIPNISLYLIICYAVGYLISLIYPAFLGYLTLDPFEIFLHGQVWRLFTWILIPPSSSNLFFTLIMLVFYYSIGTQLERTWGTYRYNLYLFLGMIFTIAGSIILFLYCLLIGAQPLALGTETIYSLSNGIHVYFGSFSTYYINMSIFLAYAATFPEMQVLLMFIIPIKVKWLGIVYGAMLVFECLTGGMVTWFVIGSSLLNFVVFFLTSRNHIHMSPKQMKRRHDFKKQTHAPSGITKHKCAICGRTEKDDPTLEFRFCSKCYGNYEYCQYHLYTHEHIKPPHEAGRY</sequence>
<keyword evidence="3 5" id="KW-1133">Transmembrane helix</keyword>
<feature type="transmembrane region" description="Helical" evidence="5">
    <location>
        <begin position="101"/>
        <end position="127"/>
    </location>
</feature>
<protein>
    <recommendedName>
        <fullName evidence="8">Peptidase S54 rhomboid domain-containing protein</fullName>
    </recommendedName>
</protein>
<evidence type="ECO:0000313" key="7">
    <source>
        <dbReference type="Proteomes" id="UP000095003"/>
    </source>
</evidence>
<comment type="caution">
    <text evidence="6">The sequence shown here is derived from an EMBL/GenBank/DDBJ whole genome shotgun (WGS) entry which is preliminary data.</text>
</comment>
<name>A0A1E3ALH8_9FIRM</name>
<accession>A0A1E3ALH8</accession>
<organism evidence="6 7">
    <name type="scientific">Eisenbergiella tayi</name>
    <dbReference type="NCBI Taxonomy" id="1432052"/>
    <lineage>
        <taxon>Bacteria</taxon>
        <taxon>Bacillati</taxon>
        <taxon>Bacillota</taxon>
        <taxon>Clostridia</taxon>
        <taxon>Lachnospirales</taxon>
        <taxon>Lachnospiraceae</taxon>
        <taxon>Eisenbergiella</taxon>
    </lineage>
</organism>
<dbReference type="SUPFAM" id="SSF144091">
    <property type="entry name" value="Rhomboid-like"/>
    <property type="match status" value="1"/>
</dbReference>
<evidence type="ECO:0000256" key="1">
    <source>
        <dbReference type="ARBA" id="ARBA00004141"/>
    </source>
</evidence>
<evidence type="ECO:0000256" key="2">
    <source>
        <dbReference type="ARBA" id="ARBA00022692"/>
    </source>
</evidence>
<evidence type="ECO:0000256" key="4">
    <source>
        <dbReference type="ARBA" id="ARBA00023136"/>
    </source>
</evidence>
<dbReference type="InterPro" id="IPR035952">
    <property type="entry name" value="Rhomboid-like_sf"/>
</dbReference>
<dbReference type="Proteomes" id="UP000095003">
    <property type="component" value="Unassembled WGS sequence"/>
</dbReference>
<evidence type="ECO:0008006" key="8">
    <source>
        <dbReference type="Google" id="ProtNLM"/>
    </source>
</evidence>
<proteinExistence type="predicted"/>
<comment type="subcellular location">
    <subcellularLocation>
        <location evidence="1">Membrane</location>
        <topology evidence="1">Multi-pass membrane protein</topology>
    </subcellularLocation>
</comment>
<dbReference type="AlphaFoldDB" id="A0A1E3ALH8"/>
<feature type="transmembrane region" description="Helical" evidence="5">
    <location>
        <begin position="21"/>
        <end position="42"/>
    </location>
</feature>
<keyword evidence="2 5" id="KW-0812">Transmembrane</keyword>
<gene>
    <name evidence="6" type="ORF">BEH84_03876</name>
</gene>
<reference evidence="6 7" key="1">
    <citation type="submission" date="2016-07" db="EMBL/GenBank/DDBJ databases">
        <title>Characterization of isolates of Eisenbergiella tayi derived from blood cultures, using whole genome sequencing.</title>
        <authorList>
            <person name="Burdz T."/>
            <person name="Wiebe D."/>
            <person name="Huynh C."/>
            <person name="Bernard K."/>
        </authorList>
    </citation>
    <scope>NUCLEOTIDE SEQUENCE [LARGE SCALE GENOMIC DNA]</scope>
    <source>
        <strain evidence="6 7">NML 120489</strain>
    </source>
</reference>